<feature type="transmembrane region" description="Helical" evidence="2">
    <location>
        <begin position="88"/>
        <end position="107"/>
    </location>
</feature>
<reference evidence="3 4" key="1">
    <citation type="submission" date="2023-12" db="EMBL/GenBank/DDBJ databases">
        <title>A high-quality genome assembly for Dillenia turbinata (Dilleniales).</title>
        <authorList>
            <person name="Chanderbali A."/>
        </authorList>
    </citation>
    <scope>NUCLEOTIDE SEQUENCE [LARGE SCALE GENOMIC DNA]</scope>
    <source>
        <strain evidence="3">LSX21</strain>
        <tissue evidence="3">Leaf</tissue>
    </source>
</reference>
<organism evidence="3 4">
    <name type="scientific">Dillenia turbinata</name>
    <dbReference type="NCBI Taxonomy" id="194707"/>
    <lineage>
        <taxon>Eukaryota</taxon>
        <taxon>Viridiplantae</taxon>
        <taxon>Streptophyta</taxon>
        <taxon>Embryophyta</taxon>
        <taxon>Tracheophyta</taxon>
        <taxon>Spermatophyta</taxon>
        <taxon>Magnoliopsida</taxon>
        <taxon>eudicotyledons</taxon>
        <taxon>Gunneridae</taxon>
        <taxon>Pentapetalae</taxon>
        <taxon>Dilleniales</taxon>
        <taxon>Dilleniaceae</taxon>
        <taxon>Dillenia</taxon>
    </lineage>
</organism>
<feature type="region of interest" description="Disordered" evidence="1">
    <location>
        <begin position="121"/>
        <end position="149"/>
    </location>
</feature>
<evidence type="ECO:0000313" key="4">
    <source>
        <dbReference type="Proteomes" id="UP001370490"/>
    </source>
</evidence>
<evidence type="ECO:0000256" key="1">
    <source>
        <dbReference type="SAM" id="MobiDB-lite"/>
    </source>
</evidence>
<keyword evidence="2" id="KW-0472">Membrane</keyword>
<dbReference type="Proteomes" id="UP001370490">
    <property type="component" value="Unassembled WGS sequence"/>
</dbReference>
<dbReference type="PANTHER" id="PTHR36339">
    <property type="entry name" value="F23A5.5"/>
    <property type="match status" value="1"/>
</dbReference>
<dbReference type="PANTHER" id="PTHR36339:SF2">
    <property type="entry name" value="F23A5.5"/>
    <property type="match status" value="1"/>
</dbReference>
<dbReference type="EMBL" id="JBAMMX010000025">
    <property type="protein sequence ID" value="KAK6915647.1"/>
    <property type="molecule type" value="Genomic_DNA"/>
</dbReference>
<name>A0AAN8YWN6_9MAGN</name>
<gene>
    <name evidence="3" type="ORF">RJ641_020764</name>
</gene>
<sequence>MRRLFGTNKYCFYKLSNLSRVQHKSFCSTTTKNNHGKCNNSDKALNNDTDNKPMDKMDAYRQLENLDFMTAAKILFTSPPKKKFGLDFHLVQLFFVCMPSLAVYLVAQYARHEMRKMEKELEEKKKAEDEAKAKEMELNVEEERDSDPELLQVKQRLDALEETLKEIVVEKKKIMSSNMTKNQDGVNENKDAKRNGPGQVEGISKENNSAANDSPPKQSLPSSGHEKVNTPPSTQAFPHDSKGKT</sequence>
<keyword evidence="4" id="KW-1185">Reference proteome</keyword>
<protein>
    <submittedName>
        <fullName evidence="3">Uncharacterized protein</fullName>
    </submittedName>
</protein>
<feature type="compositionally biased region" description="Acidic residues" evidence="1">
    <location>
        <begin position="138"/>
        <end position="148"/>
    </location>
</feature>
<dbReference type="AlphaFoldDB" id="A0AAN8YWN6"/>
<feature type="compositionally biased region" description="Basic and acidic residues" evidence="1">
    <location>
        <begin position="121"/>
        <end position="137"/>
    </location>
</feature>
<keyword evidence="2" id="KW-0812">Transmembrane</keyword>
<keyword evidence="2" id="KW-1133">Transmembrane helix</keyword>
<feature type="region of interest" description="Disordered" evidence="1">
    <location>
        <begin position="178"/>
        <end position="245"/>
    </location>
</feature>
<evidence type="ECO:0000256" key="2">
    <source>
        <dbReference type="SAM" id="Phobius"/>
    </source>
</evidence>
<feature type="compositionally biased region" description="Polar residues" evidence="1">
    <location>
        <begin position="205"/>
        <end position="222"/>
    </location>
</feature>
<evidence type="ECO:0000313" key="3">
    <source>
        <dbReference type="EMBL" id="KAK6915647.1"/>
    </source>
</evidence>
<proteinExistence type="predicted"/>
<accession>A0AAN8YWN6</accession>
<comment type="caution">
    <text evidence="3">The sequence shown here is derived from an EMBL/GenBank/DDBJ whole genome shotgun (WGS) entry which is preliminary data.</text>
</comment>